<organism evidence="7">
    <name type="scientific">Muribaculaceae bacterium Z82</name>
    <dbReference type="NCBI Taxonomy" id="2304548"/>
    <lineage>
        <taxon>Bacteria</taxon>
        <taxon>Pseudomonadati</taxon>
        <taxon>Bacteroidota</taxon>
        <taxon>Bacteroidia</taxon>
        <taxon>Bacteroidales</taxon>
        <taxon>Muribaculaceae</taxon>
    </lineage>
</organism>
<dbReference type="EMBL" id="QWKH01000007">
    <property type="protein sequence ID" value="NBI33811.1"/>
    <property type="molecule type" value="Genomic_DNA"/>
</dbReference>
<feature type="transmembrane region" description="Helical" evidence="5">
    <location>
        <begin position="127"/>
        <end position="149"/>
    </location>
</feature>
<proteinExistence type="predicted"/>
<name>A0A7C9P5A6_9BACT</name>
<feature type="transmembrane region" description="Helical" evidence="5">
    <location>
        <begin position="93"/>
        <end position="115"/>
    </location>
</feature>
<feature type="transmembrane region" description="Helical" evidence="5">
    <location>
        <begin position="27"/>
        <end position="47"/>
    </location>
</feature>
<keyword evidence="3 5" id="KW-1133">Transmembrane helix</keyword>
<feature type="transmembrane region" description="Helical" evidence="5">
    <location>
        <begin position="169"/>
        <end position="186"/>
    </location>
</feature>
<reference evidence="7" key="1">
    <citation type="submission" date="2018-08" db="EMBL/GenBank/DDBJ databases">
        <title>Murine metabolic-syndrome-specific gut microbial biobank.</title>
        <authorList>
            <person name="Liu C."/>
        </authorList>
    </citation>
    <scope>NUCLEOTIDE SEQUENCE [LARGE SCALE GENOMIC DNA]</scope>
    <source>
        <strain evidence="7">Z82</strain>
    </source>
</reference>
<dbReference type="AlphaFoldDB" id="A0A7C9P5A6"/>
<dbReference type="GO" id="GO:0016020">
    <property type="term" value="C:membrane"/>
    <property type="evidence" value="ECO:0007669"/>
    <property type="project" value="UniProtKB-SubCell"/>
</dbReference>
<evidence type="ECO:0000313" key="7">
    <source>
        <dbReference type="EMBL" id="NBI33811.1"/>
    </source>
</evidence>
<gene>
    <name evidence="7" type="ORF">D1639_01920</name>
</gene>
<dbReference type="InterPro" id="IPR013130">
    <property type="entry name" value="Fe3_Rdtase_TM_dom"/>
</dbReference>
<keyword evidence="4 5" id="KW-0472">Membrane</keyword>
<evidence type="ECO:0000256" key="1">
    <source>
        <dbReference type="ARBA" id="ARBA00004141"/>
    </source>
</evidence>
<dbReference type="Pfam" id="PF01794">
    <property type="entry name" value="Ferric_reduct"/>
    <property type="match status" value="1"/>
</dbReference>
<comment type="caution">
    <text evidence="7">The sequence shown here is derived from an EMBL/GenBank/DDBJ whole genome shotgun (WGS) entry which is preliminary data.</text>
</comment>
<feature type="transmembrane region" description="Helical" evidence="5">
    <location>
        <begin position="59"/>
        <end position="81"/>
    </location>
</feature>
<accession>A0A7C9P5A6</accession>
<evidence type="ECO:0000256" key="4">
    <source>
        <dbReference type="ARBA" id="ARBA00023136"/>
    </source>
</evidence>
<evidence type="ECO:0000259" key="6">
    <source>
        <dbReference type="Pfam" id="PF01794"/>
    </source>
</evidence>
<sequence>MTFLLTLLTTLMVAILARPAMQKVPWVFYLICIALDVALLALSAGLIPQAAVQLATMLLRRGFIAISLFVIVMYIGVFPYGSKVRNYFSPVRAVLAICACILALGHVAAYFATFIPRLFEGNLSSTMALSMFAGLGLLTLLLVLGITSFRGVRKAMGGRAWLRLQKASYLFYALIYVHSMCLLIPSALQHGKAAQTSVLVYSVVFGAYAVARVVRAIADHRQSEVAAQLRQEELELQAV</sequence>
<evidence type="ECO:0000256" key="2">
    <source>
        <dbReference type="ARBA" id="ARBA00022692"/>
    </source>
</evidence>
<evidence type="ECO:0000256" key="3">
    <source>
        <dbReference type="ARBA" id="ARBA00022989"/>
    </source>
</evidence>
<comment type="subcellular location">
    <subcellularLocation>
        <location evidence="1">Membrane</location>
        <topology evidence="1">Multi-pass membrane protein</topology>
    </subcellularLocation>
</comment>
<evidence type="ECO:0000256" key="5">
    <source>
        <dbReference type="SAM" id="Phobius"/>
    </source>
</evidence>
<keyword evidence="2 5" id="KW-0812">Transmembrane</keyword>
<feature type="transmembrane region" description="Helical" evidence="5">
    <location>
        <begin position="198"/>
        <end position="218"/>
    </location>
</feature>
<protein>
    <recommendedName>
        <fullName evidence="6">Ferric oxidoreductase domain-containing protein</fullName>
    </recommendedName>
</protein>
<feature type="domain" description="Ferric oxidoreductase" evidence="6">
    <location>
        <begin position="62"/>
        <end position="175"/>
    </location>
</feature>